<dbReference type="GO" id="GO:0006631">
    <property type="term" value="P:fatty acid metabolic process"/>
    <property type="evidence" value="ECO:0007669"/>
    <property type="project" value="InterPro"/>
</dbReference>
<accession>A0A089Q6U2</accession>
<dbReference type="Pfam" id="PF02737">
    <property type="entry name" value="3HCDH_N"/>
    <property type="match status" value="1"/>
</dbReference>
<reference evidence="5 6" key="1">
    <citation type="submission" date="2014-09" db="EMBL/GenBank/DDBJ databases">
        <title>Cedecea neteri SSMD04 Genome Sequencing.</title>
        <authorList>
            <person name="Tan J.-Y."/>
        </authorList>
    </citation>
    <scope>NUCLEOTIDE SEQUENCE [LARGE SCALE GENOMIC DNA]</scope>
    <source>
        <strain evidence="5 6">SSMD04</strain>
    </source>
</reference>
<dbReference type="GO" id="GO:0070403">
    <property type="term" value="F:NAD+ binding"/>
    <property type="evidence" value="ECO:0007669"/>
    <property type="project" value="InterPro"/>
</dbReference>
<feature type="domain" description="3-hydroxyacyl-CoA dehydrogenase NAD binding" evidence="4">
    <location>
        <begin position="14"/>
        <end position="185"/>
    </location>
</feature>
<feature type="domain" description="3-hydroxyacyl-CoA dehydrogenase C-terminal" evidence="3">
    <location>
        <begin position="190"/>
        <end position="286"/>
    </location>
</feature>
<dbReference type="PANTHER" id="PTHR48075">
    <property type="entry name" value="3-HYDROXYACYL-COA DEHYDROGENASE FAMILY PROTEIN"/>
    <property type="match status" value="1"/>
</dbReference>
<sequence>MSNYLAENNKLHFVAIIGSGMLGRRIALMMVAHGATVSIYDNNPQVVISASEYVHEQLPALWEKTGNKNGKLKVCDSLTEAVTQAGLVIEAIPEVLALKQALFAELEQKTDTTCILCSNSSSYPIRQIATSMTPEGRKRVANTHFYMPPVQNPVEVASSGETDAAVIDALMRTLPEFGFVPFCVKKESVGFIFNRVWAAVKRECLEVVATGVAAPEDVDGIYRANLGAPVGPFELMDRIGLDVVYDIEMHYTKINPQLSPEPGLLLKAYINNGLLGVKTGKGFYSYDEKGRKIG</sequence>
<keyword evidence="1" id="KW-0560">Oxidoreductase</keyword>
<dbReference type="InterPro" id="IPR006176">
    <property type="entry name" value="3-OHacyl-CoA_DH_NAD-bd"/>
</dbReference>
<dbReference type="AlphaFoldDB" id="A0A089Q6U2"/>
<evidence type="ECO:0000313" key="5">
    <source>
        <dbReference type="EMBL" id="AIR06991.1"/>
    </source>
</evidence>
<dbReference type="Gene3D" id="3.40.50.720">
    <property type="entry name" value="NAD(P)-binding Rossmann-like Domain"/>
    <property type="match status" value="1"/>
</dbReference>
<protein>
    <recommendedName>
        <fullName evidence="7">3-hydroxybutyryl-CoA dehydrogenase</fullName>
    </recommendedName>
</protein>
<feature type="site" description="Important for catalytic activity" evidence="2">
    <location>
        <position position="144"/>
    </location>
</feature>
<proteinExistence type="predicted"/>
<organism evidence="5 6">
    <name type="scientific">Cedecea neteri</name>
    <dbReference type="NCBI Taxonomy" id="158822"/>
    <lineage>
        <taxon>Bacteria</taxon>
        <taxon>Pseudomonadati</taxon>
        <taxon>Pseudomonadota</taxon>
        <taxon>Gammaproteobacteria</taxon>
        <taxon>Enterobacterales</taxon>
        <taxon>Enterobacteriaceae</taxon>
        <taxon>Cedecea</taxon>
    </lineage>
</organism>
<evidence type="ECO:0000256" key="2">
    <source>
        <dbReference type="PIRSR" id="PIRSR000105-1"/>
    </source>
</evidence>
<dbReference type="Pfam" id="PF00725">
    <property type="entry name" value="3HCDH"/>
    <property type="match status" value="1"/>
</dbReference>
<dbReference type="Proteomes" id="UP000029481">
    <property type="component" value="Chromosome"/>
</dbReference>
<dbReference type="InterPro" id="IPR008927">
    <property type="entry name" value="6-PGluconate_DH-like_C_sf"/>
</dbReference>
<dbReference type="InterPro" id="IPR013328">
    <property type="entry name" value="6PGD_dom2"/>
</dbReference>
<dbReference type="InterPro" id="IPR036291">
    <property type="entry name" value="NAD(P)-bd_dom_sf"/>
</dbReference>
<dbReference type="EMBL" id="CP009451">
    <property type="protein sequence ID" value="AIR06991.1"/>
    <property type="molecule type" value="Genomic_DNA"/>
</dbReference>
<dbReference type="OrthoDB" id="5389341at2"/>
<evidence type="ECO:0000313" key="6">
    <source>
        <dbReference type="Proteomes" id="UP000029481"/>
    </source>
</evidence>
<evidence type="ECO:0000259" key="4">
    <source>
        <dbReference type="Pfam" id="PF02737"/>
    </source>
</evidence>
<evidence type="ECO:0000256" key="1">
    <source>
        <dbReference type="ARBA" id="ARBA00023002"/>
    </source>
</evidence>
<dbReference type="SUPFAM" id="SSF51735">
    <property type="entry name" value="NAD(P)-binding Rossmann-fold domains"/>
    <property type="match status" value="1"/>
</dbReference>
<dbReference type="Gene3D" id="1.10.1040.10">
    <property type="entry name" value="N-(1-d-carboxylethyl)-l-norvaline Dehydrogenase, domain 2"/>
    <property type="match status" value="1"/>
</dbReference>
<dbReference type="KEGG" id="cnt:JT31_20900"/>
<dbReference type="GO" id="GO:0016616">
    <property type="term" value="F:oxidoreductase activity, acting on the CH-OH group of donors, NAD or NADP as acceptor"/>
    <property type="evidence" value="ECO:0007669"/>
    <property type="project" value="InterPro"/>
</dbReference>
<name>A0A089Q6U2_9ENTR</name>
<gene>
    <name evidence="5" type="ORF">JT31_20900</name>
</gene>
<evidence type="ECO:0008006" key="7">
    <source>
        <dbReference type="Google" id="ProtNLM"/>
    </source>
</evidence>
<dbReference type="SUPFAM" id="SSF48179">
    <property type="entry name" value="6-phosphogluconate dehydrogenase C-terminal domain-like"/>
    <property type="match status" value="1"/>
</dbReference>
<keyword evidence="6" id="KW-1185">Reference proteome</keyword>
<dbReference type="PIRSF" id="PIRSF000105">
    <property type="entry name" value="HCDH"/>
    <property type="match status" value="1"/>
</dbReference>
<dbReference type="PANTHER" id="PTHR48075:SF3">
    <property type="entry name" value="3-HYDROXYACYL-COA DEHYDROGENASE"/>
    <property type="match status" value="1"/>
</dbReference>
<dbReference type="InterPro" id="IPR006108">
    <property type="entry name" value="3HC_DH_C"/>
</dbReference>
<dbReference type="InterPro" id="IPR022694">
    <property type="entry name" value="3-OHacyl-CoA_DH"/>
</dbReference>
<evidence type="ECO:0000259" key="3">
    <source>
        <dbReference type="Pfam" id="PF00725"/>
    </source>
</evidence>